<keyword evidence="1" id="KW-0812">Transmembrane</keyword>
<accession>A0A5B8RF58</accession>
<dbReference type="InterPro" id="IPR052524">
    <property type="entry name" value="MFS_Cyanate_Porter"/>
</dbReference>
<keyword evidence="1" id="KW-0472">Membrane</keyword>
<feature type="transmembrane region" description="Helical" evidence="1">
    <location>
        <begin position="206"/>
        <end position="227"/>
    </location>
</feature>
<dbReference type="PANTHER" id="PTHR23523">
    <property type="match status" value="1"/>
</dbReference>
<evidence type="ECO:0000313" key="3">
    <source>
        <dbReference type="EMBL" id="QEA06633.1"/>
    </source>
</evidence>
<feature type="transmembrane region" description="Helical" evidence="1">
    <location>
        <begin position="330"/>
        <end position="356"/>
    </location>
</feature>
<dbReference type="GO" id="GO:0022857">
    <property type="term" value="F:transmembrane transporter activity"/>
    <property type="evidence" value="ECO:0007669"/>
    <property type="project" value="InterPro"/>
</dbReference>
<dbReference type="PROSITE" id="PS50850">
    <property type="entry name" value="MFS"/>
    <property type="match status" value="1"/>
</dbReference>
<proteinExistence type="predicted"/>
<dbReference type="PANTHER" id="PTHR23523:SF1">
    <property type="entry name" value="CYANATE TRANSPORT PROTEIN CYNX"/>
    <property type="match status" value="1"/>
</dbReference>
<evidence type="ECO:0000259" key="2">
    <source>
        <dbReference type="PROSITE" id="PS50850"/>
    </source>
</evidence>
<gene>
    <name evidence="3" type="primary">yycB</name>
    <name evidence="3" type="ORF">KBTEX_02973</name>
</gene>
<feature type="transmembrane region" description="Helical" evidence="1">
    <location>
        <begin position="271"/>
        <end position="290"/>
    </location>
</feature>
<dbReference type="Gene3D" id="1.20.1250.20">
    <property type="entry name" value="MFS general substrate transporter like domains"/>
    <property type="match status" value="2"/>
</dbReference>
<feature type="transmembrane region" description="Helical" evidence="1">
    <location>
        <begin position="239"/>
        <end position="259"/>
    </location>
</feature>
<keyword evidence="1" id="KW-1133">Transmembrane helix</keyword>
<feature type="transmembrane region" description="Helical" evidence="1">
    <location>
        <begin position="362"/>
        <end position="380"/>
    </location>
</feature>
<feature type="transmembrane region" description="Helical" evidence="1">
    <location>
        <begin position="78"/>
        <end position="96"/>
    </location>
</feature>
<dbReference type="AlphaFoldDB" id="A0A5B8RF58"/>
<dbReference type="SUPFAM" id="SSF103473">
    <property type="entry name" value="MFS general substrate transporter"/>
    <property type="match status" value="1"/>
</dbReference>
<feature type="transmembrane region" description="Helical" evidence="1">
    <location>
        <begin position="136"/>
        <end position="157"/>
    </location>
</feature>
<dbReference type="InterPro" id="IPR036259">
    <property type="entry name" value="MFS_trans_sf"/>
</dbReference>
<feature type="transmembrane region" description="Helical" evidence="1">
    <location>
        <begin position="296"/>
        <end position="318"/>
    </location>
</feature>
<feature type="transmembrane region" description="Helical" evidence="1">
    <location>
        <begin position="47"/>
        <end position="66"/>
    </location>
</feature>
<feature type="transmembrane region" description="Helical" evidence="1">
    <location>
        <begin position="163"/>
        <end position="185"/>
    </location>
</feature>
<feature type="transmembrane region" description="Helical" evidence="1">
    <location>
        <begin position="102"/>
        <end position="124"/>
    </location>
</feature>
<dbReference type="InterPro" id="IPR011701">
    <property type="entry name" value="MFS"/>
</dbReference>
<protein>
    <submittedName>
        <fullName evidence="3">Putative transporter YycB</fullName>
    </submittedName>
</protein>
<name>A0A5B8RF58_9ZZZZ</name>
<dbReference type="InterPro" id="IPR020846">
    <property type="entry name" value="MFS_dom"/>
</dbReference>
<dbReference type="Pfam" id="PF07690">
    <property type="entry name" value="MFS_1"/>
    <property type="match status" value="1"/>
</dbReference>
<dbReference type="EMBL" id="MN079158">
    <property type="protein sequence ID" value="QEA06633.1"/>
    <property type="molecule type" value="Genomic_DNA"/>
</dbReference>
<evidence type="ECO:0000256" key="1">
    <source>
        <dbReference type="SAM" id="Phobius"/>
    </source>
</evidence>
<reference evidence="3" key="1">
    <citation type="submission" date="2019-06" db="EMBL/GenBank/DDBJ databases">
        <authorList>
            <person name="Murdoch R.W."/>
            <person name="Fathepure B."/>
        </authorList>
    </citation>
    <scope>NUCLEOTIDE SEQUENCE</scope>
</reference>
<feature type="domain" description="Major facilitator superfamily (MFS) profile" evidence="2">
    <location>
        <begin position="8"/>
        <end position="385"/>
    </location>
</feature>
<sequence length="399" mass="41294">MSKVNTRGYVLFAITVMLVGLNLRPIMAAIGPVLARIQHDTGIGDTAAGLLTTLPVLAMGLFAFMGGTLQRILGVERTVLYGLLALGGATLARLPFHGESGLIVTATIGGIGIAVIQAALPGRIKRDHGEKAGQLMSLYTVGIMGGAMLSSSLVAPLSDMGGWPLALSVWTAFAVLAVLGWRLVSAPRSGAGDTGGARLPVRSGRAWYLLVFFGIGTAAYTLVLAWLPPFYVRLGWSDTASGLLLGGLTLAQVIAAVGLSSVVDRFPDRRPVLYAILTVIALGLISLIVAPGPLAIPALLLLGLGIGGLFPMSLIIAVDHLQAARQAGALLGFVQGGGYVIASVMPFLAGLLRGAFDDLTPAWGIMLAGILVQLAMVRVLSPGHSLSSEDWRLQHAGMS</sequence>
<organism evidence="3">
    <name type="scientific">uncultured organism</name>
    <dbReference type="NCBI Taxonomy" id="155900"/>
    <lineage>
        <taxon>unclassified sequences</taxon>
        <taxon>environmental samples</taxon>
    </lineage>
</organism>